<dbReference type="GO" id="GO:0016567">
    <property type="term" value="P:protein ubiquitination"/>
    <property type="evidence" value="ECO:0007669"/>
    <property type="project" value="TreeGrafter"/>
</dbReference>
<evidence type="ECO:0000313" key="5">
    <source>
        <dbReference type="Proteomes" id="UP000887560"/>
    </source>
</evidence>
<keyword evidence="1 3" id="KW-0479">Metal-binding</keyword>
<dbReference type="AlphaFoldDB" id="A0A915NEM1"/>
<evidence type="ECO:0000313" key="6">
    <source>
        <dbReference type="WBParaSite" id="scf7180000416260.g201"/>
    </source>
</evidence>
<evidence type="ECO:0000259" key="4">
    <source>
        <dbReference type="PROSITE" id="PS50089"/>
    </source>
</evidence>
<keyword evidence="5" id="KW-1185">Reference proteome</keyword>
<sequence>MACSICPNNLESDLSSLLCGHVFHRNCITQWINTSATCPRCREPVRMGDIRACRLMRTSSMQDNKLVVIIRDIYNNKFSIDGLEPNTKVEELKRRIYDYNRVRVDQQRLVRE</sequence>
<dbReference type="InterPro" id="IPR013083">
    <property type="entry name" value="Znf_RING/FYVE/PHD"/>
</dbReference>
<feature type="domain" description="RING-type" evidence="4">
    <location>
        <begin position="3"/>
        <end position="42"/>
    </location>
</feature>
<name>A0A915NEM1_9BILA</name>
<dbReference type="Gene3D" id="3.10.20.90">
    <property type="entry name" value="Phosphatidylinositol 3-kinase Catalytic Subunit, Chain A, domain 1"/>
    <property type="match status" value="1"/>
</dbReference>
<dbReference type="SMART" id="SM00184">
    <property type="entry name" value="RING"/>
    <property type="match status" value="1"/>
</dbReference>
<dbReference type="SUPFAM" id="SSF57850">
    <property type="entry name" value="RING/U-box"/>
    <property type="match status" value="1"/>
</dbReference>
<evidence type="ECO:0000256" key="2">
    <source>
        <dbReference type="ARBA" id="ARBA00022833"/>
    </source>
</evidence>
<protein>
    <submittedName>
        <fullName evidence="6">RING-type domain-containing protein</fullName>
    </submittedName>
</protein>
<dbReference type="GO" id="GO:0061630">
    <property type="term" value="F:ubiquitin protein ligase activity"/>
    <property type="evidence" value="ECO:0007669"/>
    <property type="project" value="TreeGrafter"/>
</dbReference>
<evidence type="ECO:0000256" key="1">
    <source>
        <dbReference type="ARBA" id="ARBA00022771"/>
    </source>
</evidence>
<evidence type="ECO:0000256" key="3">
    <source>
        <dbReference type="PROSITE-ProRule" id="PRU00175"/>
    </source>
</evidence>
<dbReference type="Gene3D" id="3.30.40.10">
    <property type="entry name" value="Zinc/RING finger domain, C3HC4 (zinc finger)"/>
    <property type="match status" value="1"/>
</dbReference>
<accession>A0A915NEM1</accession>
<reference evidence="6" key="1">
    <citation type="submission" date="2022-11" db="UniProtKB">
        <authorList>
            <consortium name="WormBaseParasite"/>
        </authorList>
    </citation>
    <scope>IDENTIFICATION</scope>
</reference>
<dbReference type="SUPFAM" id="SSF54236">
    <property type="entry name" value="Ubiquitin-like"/>
    <property type="match status" value="1"/>
</dbReference>
<keyword evidence="2" id="KW-0862">Zinc</keyword>
<dbReference type="PANTHER" id="PTHR46569">
    <property type="entry name" value="E3 UBIQUITIN-PROTEIN LIGASE TRAIP"/>
    <property type="match status" value="1"/>
</dbReference>
<dbReference type="WBParaSite" id="scf7180000416260.g201">
    <property type="protein sequence ID" value="scf7180000416260.g201"/>
    <property type="gene ID" value="scf7180000416260.g201"/>
</dbReference>
<keyword evidence="1 3" id="KW-0863">Zinc-finger</keyword>
<dbReference type="InterPro" id="IPR001841">
    <property type="entry name" value="Znf_RING"/>
</dbReference>
<dbReference type="PANTHER" id="PTHR46569:SF1">
    <property type="entry name" value="E3 UBIQUITIN-PROTEIN LIGASE RFWD3-RELATED"/>
    <property type="match status" value="1"/>
</dbReference>
<dbReference type="Proteomes" id="UP000887560">
    <property type="component" value="Unplaced"/>
</dbReference>
<dbReference type="GO" id="GO:0008270">
    <property type="term" value="F:zinc ion binding"/>
    <property type="evidence" value="ECO:0007669"/>
    <property type="project" value="UniProtKB-KW"/>
</dbReference>
<dbReference type="GO" id="GO:0005634">
    <property type="term" value="C:nucleus"/>
    <property type="evidence" value="ECO:0007669"/>
    <property type="project" value="TreeGrafter"/>
</dbReference>
<dbReference type="GO" id="GO:0031297">
    <property type="term" value="P:replication fork processing"/>
    <property type="evidence" value="ECO:0007669"/>
    <property type="project" value="TreeGrafter"/>
</dbReference>
<organism evidence="5 6">
    <name type="scientific">Meloidogyne floridensis</name>
    <dbReference type="NCBI Taxonomy" id="298350"/>
    <lineage>
        <taxon>Eukaryota</taxon>
        <taxon>Metazoa</taxon>
        <taxon>Ecdysozoa</taxon>
        <taxon>Nematoda</taxon>
        <taxon>Chromadorea</taxon>
        <taxon>Rhabditida</taxon>
        <taxon>Tylenchina</taxon>
        <taxon>Tylenchomorpha</taxon>
        <taxon>Tylenchoidea</taxon>
        <taxon>Meloidogynidae</taxon>
        <taxon>Meloidogyninae</taxon>
        <taxon>Meloidogyne</taxon>
    </lineage>
</organism>
<dbReference type="InterPro" id="IPR052639">
    <property type="entry name" value="TRAIP_ubiq-protein_ligase"/>
</dbReference>
<dbReference type="Pfam" id="PF13639">
    <property type="entry name" value="zf-RING_2"/>
    <property type="match status" value="1"/>
</dbReference>
<dbReference type="InterPro" id="IPR029071">
    <property type="entry name" value="Ubiquitin-like_domsf"/>
</dbReference>
<dbReference type="GO" id="GO:0090734">
    <property type="term" value="C:site of DNA damage"/>
    <property type="evidence" value="ECO:0007669"/>
    <property type="project" value="TreeGrafter"/>
</dbReference>
<dbReference type="CDD" id="cd17039">
    <property type="entry name" value="Ubl_ubiquitin_like"/>
    <property type="match status" value="1"/>
</dbReference>
<dbReference type="PROSITE" id="PS50089">
    <property type="entry name" value="ZF_RING_2"/>
    <property type="match status" value="1"/>
</dbReference>
<proteinExistence type="predicted"/>